<dbReference type="GO" id="GO:0003677">
    <property type="term" value="F:DNA binding"/>
    <property type="evidence" value="ECO:0007669"/>
    <property type="project" value="InterPro"/>
</dbReference>
<evidence type="ECO:0000256" key="3">
    <source>
        <dbReference type="ARBA" id="ARBA00022679"/>
    </source>
</evidence>
<reference evidence="5" key="1">
    <citation type="submission" date="2020-03" db="EMBL/GenBank/DDBJ databases">
        <title>The deep terrestrial virosphere.</title>
        <authorList>
            <person name="Holmfeldt K."/>
            <person name="Nilsson E."/>
            <person name="Simone D."/>
            <person name="Lopez-Fernandez M."/>
            <person name="Wu X."/>
            <person name="de Brujin I."/>
            <person name="Lundin D."/>
            <person name="Andersson A."/>
            <person name="Bertilsson S."/>
            <person name="Dopson M."/>
        </authorList>
    </citation>
    <scope>NUCLEOTIDE SEQUENCE</scope>
    <source>
        <strain evidence="5">MM415B03777</strain>
    </source>
</reference>
<dbReference type="GO" id="GO:0008170">
    <property type="term" value="F:N-methyltransferase activity"/>
    <property type="evidence" value="ECO:0007669"/>
    <property type="project" value="InterPro"/>
</dbReference>
<protein>
    <submittedName>
        <fullName evidence="5">Putative methyltransferase</fullName>
    </submittedName>
</protein>
<dbReference type="InterPro" id="IPR001091">
    <property type="entry name" value="RM_Methyltransferase"/>
</dbReference>
<organism evidence="5">
    <name type="scientific">viral metagenome</name>
    <dbReference type="NCBI Taxonomy" id="1070528"/>
    <lineage>
        <taxon>unclassified sequences</taxon>
        <taxon>metagenomes</taxon>
        <taxon>organismal metagenomes</taxon>
    </lineage>
</organism>
<comment type="similarity">
    <text evidence="1">Belongs to the N(4)/N(6)-methyltransferase family.</text>
</comment>
<proteinExistence type="inferred from homology"/>
<dbReference type="GO" id="GO:0009007">
    <property type="term" value="F:site-specific DNA-methyltransferase (adenine-specific) activity"/>
    <property type="evidence" value="ECO:0007669"/>
    <property type="project" value="TreeGrafter"/>
</dbReference>
<evidence type="ECO:0000259" key="4">
    <source>
        <dbReference type="Pfam" id="PF01555"/>
    </source>
</evidence>
<dbReference type="GO" id="GO:0005737">
    <property type="term" value="C:cytoplasm"/>
    <property type="evidence" value="ECO:0007669"/>
    <property type="project" value="TreeGrafter"/>
</dbReference>
<keyword evidence="2 5" id="KW-0489">Methyltransferase</keyword>
<dbReference type="InterPro" id="IPR002052">
    <property type="entry name" value="DNA_methylase_N6_adenine_CS"/>
</dbReference>
<dbReference type="PROSITE" id="PS00092">
    <property type="entry name" value="N6_MTASE"/>
    <property type="match status" value="1"/>
</dbReference>
<evidence type="ECO:0000313" key="5">
    <source>
        <dbReference type="EMBL" id="QJA94713.1"/>
    </source>
</evidence>
<dbReference type="GO" id="GO:0032259">
    <property type="term" value="P:methylation"/>
    <property type="evidence" value="ECO:0007669"/>
    <property type="project" value="UniProtKB-KW"/>
</dbReference>
<dbReference type="AlphaFoldDB" id="A0A6M3LJN5"/>
<dbReference type="InterPro" id="IPR029063">
    <property type="entry name" value="SAM-dependent_MTases_sf"/>
</dbReference>
<dbReference type="PANTHER" id="PTHR13370:SF3">
    <property type="entry name" value="TRNA (GUANINE(10)-N2)-METHYLTRANSFERASE HOMOLOG"/>
    <property type="match status" value="1"/>
</dbReference>
<feature type="domain" description="DNA methylase N-4/N-6" evidence="4">
    <location>
        <begin position="378"/>
        <end position="447"/>
    </location>
</feature>
<gene>
    <name evidence="5" type="ORF">MM415B03777_0003</name>
</gene>
<dbReference type="InterPro" id="IPR002941">
    <property type="entry name" value="DNA_methylase_N4/N6"/>
</dbReference>
<keyword evidence="3 5" id="KW-0808">Transferase</keyword>
<evidence type="ECO:0000256" key="2">
    <source>
        <dbReference type="ARBA" id="ARBA00022603"/>
    </source>
</evidence>
<dbReference type="Gene3D" id="3.40.50.150">
    <property type="entry name" value="Vaccinia Virus protein VP39"/>
    <property type="match status" value="2"/>
</dbReference>
<dbReference type="EMBL" id="MT143255">
    <property type="protein sequence ID" value="QJA94713.1"/>
    <property type="molecule type" value="Genomic_DNA"/>
</dbReference>
<name>A0A6M3LJN5_9ZZZZ</name>
<sequence length="468" mass="51014">MKPKPYYEEPGITIYHADCRDILPHLEPVDLILTDPPYGLNFMGKDWDRGVPGVHFWELILNASKPGCYLMAFGGTRTFHRLACAIEDAGWEIRDTVMWVYGSGFPKSLDVSKAIDKAGEWNAEFDEVRSWLRQKVQEKGLKHSEIDRAIGNENSHMASHFLGISQPMLPTWNQWIIIKALLGVDEDIERPPKCIGYERAIIGYRKVNPGLAFTSIGPAELPVTLPASEAAKQWEGWGTALKPAWEPIIIARKPIEGTVAQNVLKYGTGALNIGECRVPGIPRLTGTKNPDARAGSGAAYLGSNGSKQMAYDANPPSGRFPANLIHDGSEEVVGLFPNVKAGGSRANTQRGQIFVHGGEHETYGDSGSAARFYYCAKASRSERGEGNTHPTVKPIALLQYLIKLGLPPGGVVLDPFAGSGSTLVTAQKMGCKAIGIELGKENNDIAIERRRQGVFDLRTAEAKALKGE</sequence>
<dbReference type="Pfam" id="PF01555">
    <property type="entry name" value="N6_N4_Mtase"/>
    <property type="match status" value="1"/>
</dbReference>
<dbReference type="PRINTS" id="PR00508">
    <property type="entry name" value="S21N4MTFRASE"/>
</dbReference>
<evidence type="ECO:0000256" key="1">
    <source>
        <dbReference type="ARBA" id="ARBA00006594"/>
    </source>
</evidence>
<dbReference type="SUPFAM" id="SSF53335">
    <property type="entry name" value="S-adenosyl-L-methionine-dependent methyltransferases"/>
    <property type="match status" value="1"/>
</dbReference>
<accession>A0A6M3LJN5</accession>
<dbReference type="PANTHER" id="PTHR13370">
    <property type="entry name" value="RNA METHYLASE-RELATED"/>
    <property type="match status" value="1"/>
</dbReference>